<dbReference type="SUPFAM" id="SSF51735">
    <property type="entry name" value="NAD(P)-binding Rossmann-fold domains"/>
    <property type="match status" value="1"/>
</dbReference>
<evidence type="ECO:0000313" key="5">
    <source>
        <dbReference type="Proteomes" id="UP000255265"/>
    </source>
</evidence>
<keyword evidence="5" id="KW-1185">Reference proteome</keyword>
<dbReference type="InterPro" id="IPR002347">
    <property type="entry name" value="SDR_fam"/>
</dbReference>
<keyword evidence="2" id="KW-0560">Oxidoreductase</keyword>
<accession>A0A370F243</accession>
<protein>
    <submittedName>
        <fullName evidence="4">3-oxoacyl-[acyl-carrier protein] reductase</fullName>
    </submittedName>
</protein>
<comment type="caution">
    <text evidence="4">The sequence shown here is derived from an EMBL/GenBank/DDBJ whole genome shotgun (WGS) entry which is preliminary data.</text>
</comment>
<dbReference type="PANTHER" id="PTHR42879">
    <property type="entry name" value="3-OXOACYL-(ACYL-CARRIER-PROTEIN) REDUCTASE"/>
    <property type="match status" value="1"/>
</dbReference>
<dbReference type="Proteomes" id="UP000255265">
    <property type="component" value="Unassembled WGS sequence"/>
</dbReference>
<evidence type="ECO:0000256" key="2">
    <source>
        <dbReference type="ARBA" id="ARBA00023002"/>
    </source>
</evidence>
<reference evidence="4 5" key="1">
    <citation type="submission" date="2018-07" db="EMBL/GenBank/DDBJ databases">
        <title>Genomic Encyclopedia of Type Strains, Phase IV (KMG-IV): sequencing the most valuable type-strain genomes for metagenomic binning, comparative biology and taxonomic classification.</title>
        <authorList>
            <person name="Goeker M."/>
        </authorList>
    </citation>
    <scope>NUCLEOTIDE SEQUENCE [LARGE SCALE GENOMIC DNA]</scope>
    <source>
        <strain evidence="4 5">DSM 21352</strain>
    </source>
</reference>
<proteinExistence type="inferred from homology"/>
<dbReference type="InterPro" id="IPR050259">
    <property type="entry name" value="SDR"/>
</dbReference>
<dbReference type="PANTHER" id="PTHR42879:SF2">
    <property type="entry name" value="3-OXOACYL-[ACYL-CARRIER-PROTEIN] REDUCTASE FABG"/>
    <property type="match status" value="1"/>
</dbReference>
<dbReference type="Pfam" id="PF13561">
    <property type="entry name" value="adh_short_C2"/>
    <property type="match status" value="1"/>
</dbReference>
<dbReference type="SMART" id="SM00822">
    <property type="entry name" value="PKS_KR"/>
    <property type="match status" value="1"/>
</dbReference>
<dbReference type="NCBIfam" id="NF005559">
    <property type="entry name" value="PRK07231.1"/>
    <property type="match status" value="1"/>
</dbReference>
<evidence type="ECO:0000259" key="3">
    <source>
        <dbReference type="SMART" id="SM00822"/>
    </source>
</evidence>
<gene>
    <name evidence="4" type="ORF">DFR41_12024</name>
</gene>
<dbReference type="FunFam" id="3.40.50.720:FF:000173">
    <property type="entry name" value="3-oxoacyl-[acyl-carrier protein] reductase"/>
    <property type="match status" value="1"/>
</dbReference>
<dbReference type="InterPro" id="IPR036291">
    <property type="entry name" value="NAD(P)-bd_dom_sf"/>
</dbReference>
<feature type="domain" description="Ketoreductase" evidence="3">
    <location>
        <begin position="19"/>
        <end position="197"/>
    </location>
</feature>
<dbReference type="PRINTS" id="PR00081">
    <property type="entry name" value="GDHRDH"/>
</dbReference>
<dbReference type="AlphaFoldDB" id="A0A370F243"/>
<dbReference type="InterPro" id="IPR057326">
    <property type="entry name" value="KR_dom"/>
</dbReference>
<dbReference type="Gene3D" id="3.40.50.720">
    <property type="entry name" value="NAD(P)-binding Rossmann-like Domain"/>
    <property type="match status" value="1"/>
</dbReference>
<organism evidence="4 5">
    <name type="scientific">Pseudacidovorax intermedius</name>
    <dbReference type="NCBI Taxonomy" id="433924"/>
    <lineage>
        <taxon>Bacteria</taxon>
        <taxon>Pseudomonadati</taxon>
        <taxon>Pseudomonadota</taxon>
        <taxon>Betaproteobacteria</taxon>
        <taxon>Burkholderiales</taxon>
        <taxon>Comamonadaceae</taxon>
        <taxon>Pseudacidovorax</taxon>
    </lineage>
</organism>
<dbReference type="NCBIfam" id="NF009466">
    <property type="entry name" value="PRK12826.1-2"/>
    <property type="match status" value="1"/>
</dbReference>
<dbReference type="PRINTS" id="PR00080">
    <property type="entry name" value="SDRFAMILY"/>
</dbReference>
<dbReference type="EMBL" id="QQAV01000020">
    <property type="protein sequence ID" value="RDI16618.1"/>
    <property type="molecule type" value="Genomic_DNA"/>
</dbReference>
<comment type="similarity">
    <text evidence="1">Belongs to the short-chain dehydrogenases/reductases (SDR) family.</text>
</comment>
<evidence type="ECO:0000313" key="4">
    <source>
        <dbReference type="EMBL" id="RDI16618.1"/>
    </source>
</evidence>
<dbReference type="GO" id="GO:0016491">
    <property type="term" value="F:oxidoreductase activity"/>
    <property type="evidence" value="ECO:0007669"/>
    <property type="project" value="UniProtKB-KW"/>
</dbReference>
<evidence type="ECO:0000256" key="1">
    <source>
        <dbReference type="ARBA" id="ARBA00006484"/>
    </source>
</evidence>
<sequence length="263" mass="27926">MALSMNPTDIITPTSLHGLVAVVTGGAKGIGLGIARELAQAGCRLALWDFDDAALEEARRTLSSEGADVSTFKVDVSSVDQVEAAVARLLASHERIDVLVNNAGIGGDKLVSKMDLAFWSRVIEINLTSQFICAKAVLPQMAQNRFGRIINIGSRAWLGNRGQAAYSASKGAVVSLTRSLALEYARKGITVNAVAPGIVETPLFATLTEDVRQSLHKTVPMDRIGQPQDIARAVRFFAEPGSSYITGQLLYVCGGRSLSSPSV</sequence>
<name>A0A370F243_9BURK</name>